<evidence type="ECO:0000313" key="1">
    <source>
        <dbReference type="EMBL" id="CAI4033264.1"/>
    </source>
</evidence>
<gene>
    <name evidence="1" type="ORF">DNFV4_03700</name>
</gene>
<dbReference type="KEGG" id="nti:DNFV4_03700"/>
<dbReference type="Proteomes" id="UP001179121">
    <property type="component" value="Chromosome"/>
</dbReference>
<evidence type="ECO:0000313" key="2">
    <source>
        <dbReference type="Proteomes" id="UP001179121"/>
    </source>
</evidence>
<proteinExistence type="predicted"/>
<sequence>MTLPPRTGSSGSSRHTTSSRRAEAALVLFAKAPIAGQVKTRLCPPLTPDEAASLHGSFVLDSLERSKAAIQQQKLSLDRILACAPSAAHAFFKILGERHGVRLIDQVGDDLGARMDQAASTLFAEGYRRLLIVGTDLPSLPLSTYRDALAQLDRHPVVLGPALDGGYYLLGLTQPAPELFDRIPWSTAEALKATLARAEAAGLSVGQLQSWRDADTIEDLRFIIQEAKQDERRPKPQRQFSARTAGALQLIGQRLQARAQ</sequence>
<dbReference type="PANTHER" id="PTHR36529:SF1">
    <property type="entry name" value="GLYCOSYLTRANSFERASE"/>
    <property type="match status" value="1"/>
</dbReference>
<keyword evidence="2" id="KW-1185">Reference proteome</keyword>
<dbReference type="Pfam" id="PF09837">
    <property type="entry name" value="DUF2064"/>
    <property type="match status" value="1"/>
</dbReference>
<organism evidence="1 2">
    <name type="scientific">Nitrospira tepida</name>
    <dbReference type="NCBI Taxonomy" id="2973512"/>
    <lineage>
        <taxon>Bacteria</taxon>
        <taxon>Pseudomonadati</taxon>
        <taxon>Nitrospirota</taxon>
        <taxon>Nitrospiria</taxon>
        <taxon>Nitrospirales</taxon>
        <taxon>Nitrospiraceae</taxon>
        <taxon>Nitrospira</taxon>
    </lineage>
</organism>
<dbReference type="PANTHER" id="PTHR36529">
    <property type="entry name" value="SLL1095 PROTEIN"/>
    <property type="match status" value="1"/>
</dbReference>
<dbReference type="SUPFAM" id="SSF53448">
    <property type="entry name" value="Nucleotide-diphospho-sugar transferases"/>
    <property type="match status" value="1"/>
</dbReference>
<dbReference type="AlphaFoldDB" id="A0AA86N245"/>
<dbReference type="InterPro" id="IPR029044">
    <property type="entry name" value="Nucleotide-diphossugar_trans"/>
</dbReference>
<name>A0AA86N245_9BACT</name>
<reference evidence="1" key="1">
    <citation type="submission" date="2022-10" db="EMBL/GenBank/DDBJ databases">
        <authorList>
            <person name="Koch H."/>
        </authorList>
    </citation>
    <scope>NUCLEOTIDE SEQUENCE</scope>
    <source>
        <strain evidence="1">DNF</strain>
    </source>
</reference>
<dbReference type="InterPro" id="IPR018641">
    <property type="entry name" value="Trfase_1_rSAM/seldom-assoc"/>
</dbReference>
<dbReference type="Gene3D" id="3.90.550.10">
    <property type="entry name" value="Spore Coat Polysaccharide Biosynthesis Protein SpsA, Chain A"/>
    <property type="match status" value="1"/>
</dbReference>
<protein>
    <submittedName>
        <fullName evidence="1">Glycosyltransferase</fullName>
    </submittedName>
</protein>
<dbReference type="NCBIfam" id="TIGR04282">
    <property type="entry name" value="glyco_like_cofC"/>
    <property type="match status" value="1"/>
</dbReference>
<accession>A0AA86N245</accession>
<dbReference type="EMBL" id="OX365700">
    <property type="protein sequence ID" value="CAI4033264.1"/>
    <property type="molecule type" value="Genomic_DNA"/>
</dbReference>